<keyword evidence="2" id="KW-1185">Reference proteome</keyword>
<organism evidence="1 2">
    <name type="scientific">Natronospira proteinivora</name>
    <dbReference type="NCBI Taxonomy" id="1807133"/>
    <lineage>
        <taxon>Bacteria</taxon>
        <taxon>Pseudomonadati</taxon>
        <taxon>Pseudomonadota</taxon>
        <taxon>Gammaproteobacteria</taxon>
        <taxon>Natronospirales</taxon>
        <taxon>Natronospiraceae</taxon>
        <taxon>Natronospira</taxon>
    </lineage>
</organism>
<comment type="caution">
    <text evidence="1">The sequence shown here is derived from an EMBL/GenBank/DDBJ whole genome shotgun (WGS) entry which is preliminary data.</text>
</comment>
<gene>
    <name evidence="1" type="ORF">J2T60_000267</name>
</gene>
<reference evidence="1 2" key="1">
    <citation type="submission" date="2022-03" db="EMBL/GenBank/DDBJ databases">
        <title>Genomic Encyclopedia of Type Strains, Phase III (KMG-III): the genomes of soil and plant-associated and newly described type strains.</title>
        <authorList>
            <person name="Whitman W."/>
        </authorList>
    </citation>
    <scope>NUCLEOTIDE SEQUENCE [LARGE SCALE GENOMIC DNA]</scope>
    <source>
        <strain evidence="1 2">BSker1</strain>
    </source>
</reference>
<proteinExistence type="predicted"/>
<evidence type="ECO:0000313" key="2">
    <source>
        <dbReference type="Proteomes" id="UP001523550"/>
    </source>
</evidence>
<dbReference type="Proteomes" id="UP001523550">
    <property type="component" value="Unassembled WGS sequence"/>
</dbReference>
<name>A0ABT1G4S9_9GAMM</name>
<protein>
    <submittedName>
        <fullName evidence="1">Uncharacterized protein</fullName>
    </submittedName>
</protein>
<sequence>MTVPLQFRSMGLRRFVHFRCCDDIFFGHRCRIATISTGSSNGDPVSLRRLPKRIGKSRTHRPVCEN</sequence>
<accession>A0ABT1G4S9</accession>
<evidence type="ECO:0000313" key="1">
    <source>
        <dbReference type="EMBL" id="MCP1726302.1"/>
    </source>
</evidence>
<dbReference type="EMBL" id="JALJYF010000001">
    <property type="protein sequence ID" value="MCP1726302.1"/>
    <property type="molecule type" value="Genomic_DNA"/>
</dbReference>